<keyword evidence="7 10" id="KW-0472">Membrane</keyword>
<reference evidence="12 13" key="1">
    <citation type="submission" date="2024-01" db="EMBL/GenBank/DDBJ databases">
        <title>Complete genome sequence of Citroniella saccharovorans strain M6.X9, isolated from human fecal sample.</title>
        <authorList>
            <person name="Cheng G."/>
            <person name="Westerholm M."/>
            <person name="Schnurer A."/>
        </authorList>
    </citation>
    <scope>NUCLEOTIDE SEQUENCE [LARGE SCALE GENOMIC DNA]</scope>
    <source>
        <strain evidence="12 13">DSM 29873</strain>
    </source>
</reference>
<gene>
    <name evidence="12" type="ORF">VLK81_01365</name>
</gene>
<keyword evidence="2" id="KW-0813">Transport</keyword>
<keyword evidence="13" id="KW-1185">Reference proteome</keyword>
<dbReference type="GO" id="GO:0032977">
    <property type="term" value="F:membrane insertase activity"/>
    <property type="evidence" value="ECO:0007669"/>
    <property type="project" value="InterPro"/>
</dbReference>
<feature type="domain" description="Membrane insertase YidC/Oxa/ALB C-terminal" evidence="11">
    <location>
        <begin position="32"/>
        <end position="225"/>
    </location>
</feature>
<evidence type="ECO:0000256" key="9">
    <source>
        <dbReference type="RuleBase" id="RU003945"/>
    </source>
</evidence>
<dbReference type="CDD" id="cd20070">
    <property type="entry name" value="5TM_YidC_Alb3"/>
    <property type="match status" value="1"/>
</dbReference>
<dbReference type="GO" id="GO:0051205">
    <property type="term" value="P:protein insertion into membrane"/>
    <property type="evidence" value="ECO:0007669"/>
    <property type="project" value="TreeGrafter"/>
</dbReference>
<keyword evidence="8" id="KW-0143">Chaperone</keyword>
<feature type="transmembrane region" description="Helical" evidence="10">
    <location>
        <begin position="191"/>
        <end position="212"/>
    </location>
</feature>
<name>A0AAW9MVV5_9FIRM</name>
<evidence type="ECO:0000256" key="4">
    <source>
        <dbReference type="ARBA" id="ARBA00022692"/>
    </source>
</evidence>
<evidence type="ECO:0000256" key="6">
    <source>
        <dbReference type="ARBA" id="ARBA00022989"/>
    </source>
</evidence>
<evidence type="ECO:0000256" key="10">
    <source>
        <dbReference type="SAM" id="Phobius"/>
    </source>
</evidence>
<feature type="transmembrane region" description="Helical" evidence="10">
    <location>
        <begin position="153"/>
        <end position="170"/>
    </location>
</feature>
<dbReference type="NCBIfam" id="TIGR03592">
    <property type="entry name" value="yidC_oxa1_cterm"/>
    <property type="match status" value="1"/>
</dbReference>
<evidence type="ECO:0000256" key="7">
    <source>
        <dbReference type="ARBA" id="ARBA00023136"/>
    </source>
</evidence>
<comment type="caution">
    <text evidence="12">The sequence shown here is derived from an EMBL/GenBank/DDBJ whole genome shotgun (WGS) entry which is preliminary data.</text>
</comment>
<evidence type="ECO:0000256" key="2">
    <source>
        <dbReference type="ARBA" id="ARBA00022448"/>
    </source>
</evidence>
<dbReference type="InterPro" id="IPR047196">
    <property type="entry name" value="YidC_ALB_C"/>
</dbReference>
<dbReference type="GO" id="GO:0005886">
    <property type="term" value="C:plasma membrane"/>
    <property type="evidence" value="ECO:0007669"/>
    <property type="project" value="UniProtKB-SubCell"/>
</dbReference>
<accession>A0AAW9MVV5</accession>
<dbReference type="RefSeq" id="WP_324618718.1">
    <property type="nucleotide sequence ID" value="NZ_JAYKOT010000001.1"/>
</dbReference>
<proteinExistence type="inferred from homology"/>
<keyword evidence="5" id="KW-0653">Protein transport</keyword>
<dbReference type="PANTHER" id="PTHR12428:SF65">
    <property type="entry name" value="CYTOCHROME C OXIDASE ASSEMBLY PROTEIN COX18, MITOCHONDRIAL"/>
    <property type="match status" value="1"/>
</dbReference>
<keyword evidence="6 10" id="KW-1133">Transmembrane helix</keyword>
<evidence type="ECO:0000256" key="1">
    <source>
        <dbReference type="ARBA" id="ARBA00004651"/>
    </source>
</evidence>
<evidence type="ECO:0000256" key="3">
    <source>
        <dbReference type="ARBA" id="ARBA00022475"/>
    </source>
</evidence>
<feature type="transmembrane region" description="Helical" evidence="10">
    <location>
        <begin position="94"/>
        <end position="118"/>
    </location>
</feature>
<dbReference type="Pfam" id="PF02096">
    <property type="entry name" value="60KD_IMP"/>
    <property type="match status" value="1"/>
</dbReference>
<dbReference type="InterPro" id="IPR001708">
    <property type="entry name" value="YidC/ALB3/OXA1/COX18"/>
</dbReference>
<evidence type="ECO:0000256" key="8">
    <source>
        <dbReference type="ARBA" id="ARBA00023186"/>
    </source>
</evidence>
<evidence type="ECO:0000256" key="5">
    <source>
        <dbReference type="ARBA" id="ARBA00022927"/>
    </source>
</evidence>
<dbReference type="InterPro" id="IPR028055">
    <property type="entry name" value="YidC/Oxa/ALB_C"/>
</dbReference>
<comment type="subcellular location">
    <subcellularLocation>
        <location evidence="1">Cell membrane</location>
        <topology evidence="1">Multi-pass membrane protein</topology>
    </subcellularLocation>
    <subcellularLocation>
        <location evidence="9">Membrane</location>
        <topology evidence="9">Multi-pass membrane protein</topology>
    </subcellularLocation>
</comment>
<dbReference type="GO" id="GO:0015031">
    <property type="term" value="P:protein transport"/>
    <property type="evidence" value="ECO:0007669"/>
    <property type="project" value="UniProtKB-KW"/>
</dbReference>
<evidence type="ECO:0000259" key="11">
    <source>
        <dbReference type="Pfam" id="PF02096"/>
    </source>
</evidence>
<dbReference type="Proteomes" id="UP001357733">
    <property type="component" value="Unassembled WGS sequence"/>
</dbReference>
<sequence>MQILSDFLGKILKFIFEALQGIGAEPASVSYYALSIILMSVLMKLITMPLMLKSSKNAEKMQSLGPKQKEIQEKYKKDPETLNRELMKLYKEENISPTGGCLPMILNLIIVFAMLSVIRDPAKHMFENKELINTIAKNFFWIKDITGPDPLKFGLPLLYSLSMFLYSSILSSQTPKAPNQNMQSMNMMTKYMLPVMMFFFSWTWPAGLLLYWGTGNVVEILVRFISKSFIKQGEEK</sequence>
<protein>
    <submittedName>
        <fullName evidence="12">YidC/Oxa1 family membrane protein insertase</fullName>
    </submittedName>
</protein>
<dbReference type="PANTHER" id="PTHR12428">
    <property type="entry name" value="OXA1"/>
    <property type="match status" value="1"/>
</dbReference>
<evidence type="ECO:0000313" key="12">
    <source>
        <dbReference type="EMBL" id="MEB3428685.1"/>
    </source>
</evidence>
<dbReference type="EMBL" id="JAYKOT010000001">
    <property type="protein sequence ID" value="MEB3428685.1"/>
    <property type="molecule type" value="Genomic_DNA"/>
</dbReference>
<keyword evidence="3" id="KW-1003">Cell membrane</keyword>
<dbReference type="AlphaFoldDB" id="A0AAW9MVV5"/>
<keyword evidence="4 9" id="KW-0812">Transmembrane</keyword>
<organism evidence="12 13">
    <name type="scientific">Citroniella saccharovorans</name>
    <dbReference type="NCBI Taxonomy" id="2053367"/>
    <lineage>
        <taxon>Bacteria</taxon>
        <taxon>Bacillati</taxon>
        <taxon>Bacillota</taxon>
        <taxon>Tissierellia</taxon>
        <taxon>Tissierellales</taxon>
        <taxon>Peptoniphilaceae</taxon>
        <taxon>Citroniella</taxon>
    </lineage>
</organism>
<feature type="transmembrane region" description="Helical" evidence="10">
    <location>
        <begin position="29"/>
        <end position="52"/>
    </location>
</feature>
<comment type="similarity">
    <text evidence="9">Belongs to the OXA1/ALB3/YidC family.</text>
</comment>
<evidence type="ECO:0000313" key="13">
    <source>
        <dbReference type="Proteomes" id="UP001357733"/>
    </source>
</evidence>